<dbReference type="AlphaFoldDB" id="A0A4Q0U7X5"/>
<organism evidence="1 2">
    <name type="scientific">Candidatus Amulumruptor caecigallinarius</name>
    <dbReference type="NCBI Taxonomy" id="2109911"/>
    <lineage>
        <taxon>Bacteria</taxon>
        <taxon>Pseudomonadati</taxon>
        <taxon>Bacteroidota</taxon>
        <taxon>Bacteroidia</taxon>
        <taxon>Bacteroidales</taxon>
        <taxon>Muribaculaceae</taxon>
        <taxon>Candidatus Amulumruptor</taxon>
    </lineage>
</organism>
<comment type="caution">
    <text evidence="1">The sequence shown here is derived from an EMBL/GenBank/DDBJ whole genome shotgun (WGS) entry which is preliminary data.</text>
</comment>
<gene>
    <name evidence="1" type="primary">lptE</name>
    <name evidence="1" type="ORF">K8V47_07850</name>
</gene>
<accession>A0A4Q0U7X5</accession>
<evidence type="ECO:0000313" key="2">
    <source>
        <dbReference type="Proteomes" id="UP000711407"/>
    </source>
</evidence>
<dbReference type="Proteomes" id="UP000711407">
    <property type="component" value="Unassembled WGS sequence"/>
</dbReference>
<reference evidence="1" key="2">
    <citation type="submission" date="2021-09" db="EMBL/GenBank/DDBJ databases">
        <authorList>
            <person name="Gilroy R."/>
        </authorList>
    </citation>
    <scope>NUCLEOTIDE SEQUENCE</scope>
    <source>
        <strain evidence="1">4100</strain>
    </source>
</reference>
<sequence length="177" mass="19850">MIHKLIRLIPLKLAVVSTIMLMIPTACSISYKLNGAALDYSLYKTVYIGQFPIRAALVYAPLQSLFENSLTDYVRSNTRLQVVDGQADLDLTGEITGYTLTPQSVNENAVAAQTRLTITVRVKYTDHKDESKDVDQTFSAYYDFDSSYMLTDIQDQACEDITNQLVTLIFNATLGNW</sequence>
<dbReference type="GO" id="GO:0043165">
    <property type="term" value="P:Gram-negative-bacterium-type cell outer membrane assembly"/>
    <property type="evidence" value="ECO:0007669"/>
    <property type="project" value="InterPro"/>
</dbReference>
<proteinExistence type="predicted"/>
<reference evidence="1" key="1">
    <citation type="journal article" date="2021" name="PeerJ">
        <title>Extensive microbial diversity within the chicken gut microbiome revealed by metagenomics and culture.</title>
        <authorList>
            <person name="Gilroy R."/>
            <person name="Ravi A."/>
            <person name="Getino M."/>
            <person name="Pursley I."/>
            <person name="Horton D.L."/>
            <person name="Alikhan N.F."/>
            <person name="Baker D."/>
            <person name="Gharbi K."/>
            <person name="Hall N."/>
            <person name="Watson M."/>
            <person name="Adriaenssens E.M."/>
            <person name="Foster-Nyarko E."/>
            <person name="Jarju S."/>
            <person name="Secka A."/>
            <person name="Antonio M."/>
            <person name="Oren A."/>
            <person name="Chaudhuri R.R."/>
            <person name="La Ragione R."/>
            <person name="Hildebrand F."/>
            <person name="Pallen M.J."/>
        </authorList>
    </citation>
    <scope>NUCLEOTIDE SEQUENCE</scope>
    <source>
        <strain evidence="1">4100</strain>
    </source>
</reference>
<dbReference type="GO" id="GO:0019867">
    <property type="term" value="C:outer membrane"/>
    <property type="evidence" value="ECO:0007669"/>
    <property type="project" value="InterPro"/>
</dbReference>
<dbReference type="Pfam" id="PF04390">
    <property type="entry name" value="LptE"/>
    <property type="match status" value="1"/>
</dbReference>
<evidence type="ECO:0000313" key="1">
    <source>
        <dbReference type="EMBL" id="HJE39649.1"/>
    </source>
</evidence>
<dbReference type="InterPro" id="IPR007485">
    <property type="entry name" value="LPS_assembly_LptE"/>
</dbReference>
<protein>
    <submittedName>
        <fullName evidence="1">LPS assembly lipoprotein LptE</fullName>
    </submittedName>
</protein>
<dbReference type="EMBL" id="DYXT01000040">
    <property type="protein sequence ID" value="HJE39649.1"/>
    <property type="molecule type" value="Genomic_DNA"/>
</dbReference>
<name>A0A4Q0U7X5_9BACT</name>
<keyword evidence="1" id="KW-0449">Lipoprotein</keyword>